<keyword evidence="1" id="KW-0732">Signal</keyword>
<feature type="signal peptide" evidence="1">
    <location>
        <begin position="1"/>
        <end position="25"/>
    </location>
</feature>
<proteinExistence type="predicted"/>
<evidence type="ECO:0000313" key="3">
    <source>
        <dbReference type="Proteomes" id="UP001201812"/>
    </source>
</evidence>
<sequence length="107" mass="11759">MMQIRLSSTSALLLIILYTSRVTWTQPAHQAGDKNATLPQVNSSTTVQTLEAPTLEVFHFGVRNETEESNTTTTTTTKGPNEESVIHQLLLKMSPEAGLSQSPYQGR</sequence>
<reference evidence="2" key="1">
    <citation type="submission" date="2022-01" db="EMBL/GenBank/DDBJ databases">
        <title>Genome Sequence Resource for Two Populations of Ditylenchus destructor, the Migratory Endoparasitic Phytonematode.</title>
        <authorList>
            <person name="Zhang H."/>
            <person name="Lin R."/>
            <person name="Xie B."/>
        </authorList>
    </citation>
    <scope>NUCLEOTIDE SEQUENCE</scope>
    <source>
        <strain evidence="2">BazhouSP</strain>
    </source>
</reference>
<evidence type="ECO:0000313" key="2">
    <source>
        <dbReference type="EMBL" id="KAI1702031.1"/>
    </source>
</evidence>
<organism evidence="2 3">
    <name type="scientific">Ditylenchus destructor</name>
    <dbReference type="NCBI Taxonomy" id="166010"/>
    <lineage>
        <taxon>Eukaryota</taxon>
        <taxon>Metazoa</taxon>
        <taxon>Ecdysozoa</taxon>
        <taxon>Nematoda</taxon>
        <taxon>Chromadorea</taxon>
        <taxon>Rhabditida</taxon>
        <taxon>Tylenchina</taxon>
        <taxon>Tylenchomorpha</taxon>
        <taxon>Sphaerularioidea</taxon>
        <taxon>Anguinidae</taxon>
        <taxon>Anguininae</taxon>
        <taxon>Ditylenchus</taxon>
    </lineage>
</organism>
<feature type="chain" id="PRO_5042165660" evidence="1">
    <location>
        <begin position="26"/>
        <end position="107"/>
    </location>
</feature>
<keyword evidence="3" id="KW-1185">Reference proteome</keyword>
<dbReference type="EMBL" id="JAKKPZ010000106">
    <property type="protein sequence ID" value="KAI1702031.1"/>
    <property type="molecule type" value="Genomic_DNA"/>
</dbReference>
<evidence type="ECO:0000256" key="1">
    <source>
        <dbReference type="SAM" id="SignalP"/>
    </source>
</evidence>
<comment type="caution">
    <text evidence="2">The sequence shown here is derived from an EMBL/GenBank/DDBJ whole genome shotgun (WGS) entry which is preliminary data.</text>
</comment>
<protein>
    <submittedName>
        <fullName evidence="2">Uncharacterized protein</fullName>
    </submittedName>
</protein>
<name>A0AAD4MS79_9BILA</name>
<dbReference type="Proteomes" id="UP001201812">
    <property type="component" value="Unassembled WGS sequence"/>
</dbReference>
<accession>A0AAD4MS79</accession>
<gene>
    <name evidence="2" type="ORF">DdX_15714</name>
</gene>
<dbReference type="AlphaFoldDB" id="A0AAD4MS79"/>